<organism evidence="4 5">
    <name type="scientific">Candidatus Azambacteria bacterium RIFCSPLOWO2_01_FULL_37_9</name>
    <dbReference type="NCBI Taxonomy" id="1797297"/>
    <lineage>
        <taxon>Bacteria</taxon>
        <taxon>Candidatus Azamiibacteriota</taxon>
    </lineage>
</organism>
<dbReference type="EMBL" id="MEYQ01000052">
    <property type="protein sequence ID" value="OGD38170.1"/>
    <property type="molecule type" value="Genomic_DNA"/>
</dbReference>
<feature type="coiled-coil region" evidence="1">
    <location>
        <begin position="412"/>
        <end position="453"/>
    </location>
</feature>
<feature type="region of interest" description="Disordered" evidence="2">
    <location>
        <begin position="616"/>
        <end position="637"/>
    </location>
</feature>
<gene>
    <name evidence="4" type="ORF">A2907_01955</name>
</gene>
<dbReference type="Proteomes" id="UP000177947">
    <property type="component" value="Unassembled WGS sequence"/>
</dbReference>
<evidence type="ECO:0000313" key="5">
    <source>
        <dbReference type="Proteomes" id="UP000177947"/>
    </source>
</evidence>
<feature type="domain" description="RecF/RecN/SMC N-terminal" evidence="3">
    <location>
        <begin position="14"/>
        <end position="734"/>
    </location>
</feature>
<evidence type="ECO:0000256" key="1">
    <source>
        <dbReference type="SAM" id="Coils"/>
    </source>
</evidence>
<reference evidence="4 5" key="1">
    <citation type="journal article" date="2016" name="Nat. Commun.">
        <title>Thousands of microbial genomes shed light on interconnected biogeochemical processes in an aquifer system.</title>
        <authorList>
            <person name="Anantharaman K."/>
            <person name="Brown C.T."/>
            <person name="Hug L.A."/>
            <person name="Sharon I."/>
            <person name="Castelle C.J."/>
            <person name="Probst A.J."/>
            <person name="Thomas B.C."/>
            <person name="Singh A."/>
            <person name="Wilkins M.J."/>
            <person name="Karaoz U."/>
            <person name="Brodie E.L."/>
            <person name="Williams K.H."/>
            <person name="Hubbard S.S."/>
            <person name="Banfield J.F."/>
        </authorList>
    </citation>
    <scope>NUCLEOTIDE SEQUENCE [LARGE SCALE GENOMIC DNA]</scope>
</reference>
<evidence type="ECO:0000313" key="4">
    <source>
        <dbReference type="EMBL" id="OGD38170.1"/>
    </source>
</evidence>
<dbReference type="Gene3D" id="3.40.50.300">
    <property type="entry name" value="P-loop containing nucleotide triphosphate hydrolases"/>
    <property type="match status" value="2"/>
</dbReference>
<evidence type="ECO:0000259" key="3">
    <source>
        <dbReference type="Pfam" id="PF02463"/>
    </source>
</evidence>
<dbReference type="InterPro" id="IPR027417">
    <property type="entry name" value="P-loop_NTPase"/>
</dbReference>
<dbReference type="InterPro" id="IPR003395">
    <property type="entry name" value="RecF/RecN/SMC_N"/>
</dbReference>
<evidence type="ECO:0000256" key="2">
    <source>
        <dbReference type="SAM" id="MobiDB-lite"/>
    </source>
</evidence>
<dbReference type="PANTHER" id="PTHR43977">
    <property type="entry name" value="STRUCTURAL MAINTENANCE OF CHROMOSOMES PROTEIN 3"/>
    <property type="match status" value="1"/>
</dbReference>
<feature type="coiled-coil region" evidence="1">
    <location>
        <begin position="511"/>
        <end position="559"/>
    </location>
</feature>
<dbReference type="Pfam" id="PF02463">
    <property type="entry name" value="SMC_N"/>
    <property type="match status" value="1"/>
</dbReference>
<dbReference type="AlphaFoldDB" id="A0A1F5C5N9"/>
<name>A0A1F5C5N9_9BACT</name>
<keyword evidence="1" id="KW-0175">Coiled coil</keyword>
<proteinExistence type="predicted"/>
<dbReference type="SUPFAM" id="SSF52540">
    <property type="entry name" value="P-loop containing nucleoside triphosphate hydrolases"/>
    <property type="match status" value="1"/>
</dbReference>
<sequence>MRVALQNFGNCGMYLKRLEISGFKSFASKSTLEFKNGVSAVVGPNGSGKSNIADAVRWVMGEQGMKALRSKKSEDLIYNGSSQKSASGKAQVSLFFDNSDRVFPMDFGEISITRKVFRNGESEYFINDASCRLKDILELIAKAKLGLRGYTIINQGMGDFILSASPSQRREIFEDALGLKEFQLKKNEAKNKLELTKNNLIQAGSLITEIGPHLKFLKRQSEKIQQKEILEKNLRENEQKYFQAKLAVLAKEKDIILKSKEDVDRIIAEESGTMSALKDIINKDEEQLESFFDQESILEKELEEIIAKKSSLERELGKIEGILAYRQKSPENIYEAVDLSYLNNILKGINQRVGEAILAASIEEMREKLKSVLADFDKVLEEIKSGKIKKWGDISGKEKPEEIIQEPLFIEKEKLTDLLNDLENQIKSVRERIKELNNSHRSQKDKLYAAKKELYERESHHGKLKEQSQNFNFRFDRILADIELVKQEVKLIENSCDIVIESTALPQSHELDALKNEIERVRMRLEMTDNIDPEIQKEFEETQKRYDFLSRETEDLNKAIVSLNDVVADLEGKIETIFNESFIKINNEFNRYFNMLFDGGKAHLVKISEEKKKSVKDDELEENYDNEEGGESGGIDIKVDMPRKKVKDIHMLSGGERALTSIALIFALVSCSPPPFLMLDEIDAPLDESNALRFGRILEELRAKTQFVVITHNRETMKQADILYGITMGDDGVSKLFSLKLEEAAGIKD</sequence>
<protein>
    <recommendedName>
        <fullName evidence="3">RecF/RecN/SMC N-terminal domain-containing protein</fullName>
    </recommendedName>
</protein>
<feature type="compositionally biased region" description="Acidic residues" evidence="2">
    <location>
        <begin position="618"/>
        <end position="630"/>
    </location>
</feature>
<accession>A0A1F5C5N9</accession>
<comment type="caution">
    <text evidence="4">The sequence shown here is derived from an EMBL/GenBank/DDBJ whole genome shotgun (WGS) entry which is preliminary data.</text>
</comment>
<feature type="coiled-coil region" evidence="1">
    <location>
        <begin position="179"/>
        <end position="240"/>
    </location>
</feature>